<feature type="domain" description="Bromodomain associated" evidence="8">
    <location>
        <begin position="8"/>
        <end position="83"/>
    </location>
</feature>
<protein>
    <recommendedName>
        <fullName evidence="3">Transcription initiation factor TFIID subunit 8</fullName>
    </recommendedName>
</protein>
<dbReference type="AlphaFoldDB" id="A0A8J2PM22"/>
<dbReference type="OrthoDB" id="2193813at2759"/>
<keyword evidence="5" id="KW-0804">Transcription</keyword>
<evidence type="ECO:0000313" key="9">
    <source>
        <dbReference type="EMBL" id="CAG7836098.1"/>
    </source>
</evidence>
<keyword evidence="6" id="KW-0539">Nucleus</keyword>
<name>A0A8J2PM22_9HEXA</name>
<dbReference type="PANTHER" id="PTHR46469:SF1">
    <property type="entry name" value="TRANSCRIPTION INITIATION FACTOR TFIID SUBUNIT 8"/>
    <property type="match status" value="1"/>
</dbReference>
<dbReference type="CDD" id="cd08049">
    <property type="entry name" value="TAF8"/>
    <property type="match status" value="1"/>
</dbReference>
<dbReference type="CDD" id="cd22918">
    <property type="entry name" value="HFD_TAF8"/>
    <property type="match status" value="1"/>
</dbReference>
<feature type="region of interest" description="Disordered" evidence="7">
    <location>
        <begin position="222"/>
        <end position="276"/>
    </location>
</feature>
<feature type="compositionally biased region" description="Basic and acidic residues" evidence="7">
    <location>
        <begin position="223"/>
        <end position="236"/>
    </location>
</feature>
<evidence type="ECO:0000256" key="2">
    <source>
        <dbReference type="ARBA" id="ARBA00008767"/>
    </source>
</evidence>
<evidence type="ECO:0000313" key="10">
    <source>
        <dbReference type="Proteomes" id="UP000708208"/>
    </source>
</evidence>
<organism evidence="9 10">
    <name type="scientific">Allacma fusca</name>
    <dbReference type="NCBI Taxonomy" id="39272"/>
    <lineage>
        <taxon>Eukaryota</taxon>
        <taxon>Metazoa</taxon>
        <taxon>Ecdysozoa</taxon>
        <taxon>Arthropoda</taxon>
        <taxon>Hexapoda</taxon>
        <taxon>Collembola</taxon>
        <taxon>Symphypleona</taxon>
        <taxon>Sminthuridae</taxon>
        <taxon>Allacma</taxon>
    </lineage>
</organism>
<dbReference type="Pfam" id="PF07524">
    <property type="entry name" value="Bromo_TP"/>
    <property type="match status" value="1"/>
</dbReference>
<evidence type="ECO:0000256" key="4">
    <source>
        <dbReference type="ARBA" id="ARBA00023015"/>
    </source>
</evidence>
<evidence type="ECO:0000256" key="1">
    <source>
        <dbReference type="ARBA" id="ARBA00004123"/>
    </source>
</evidence>
<evidence type="ECO:0000256" key="7">
    <source>
        <dbReference type="SAM" id="MobiDB-lite"/>
    </source>
</evidence>
<evidence type="ECO:0000256" key="3">
    <source>
        <dbReference type="ARBA" id="ARBA00017307"/>
    </source>
</evidence>
<gene>
    <name evidence="9" type="ORF">AFUS01_LOCUS45382</name>
</gene>
<comment type="caution">
    <text evidence="9">The sequence shown here is derived from an EMBL/GenBank/DDBJ whole genome shotgun (WGS) entry which is preliminary data.</text>
</comment>
<evidence type="ECO:0000259" key="8">
    <source>
        <dbReference type="SMART" id="SM00576"/>
    </source>
</evidence>
<dbReference type="EMBL" id="CAJVCH010570874">
    <property type="protein sequence ID" value="CAG7836098.1"/>
    <property type="molecule type" value="Genomic_DNA"/>
</dbReference>
<keyword evidence="10" id="KW-1185">Reference proteome</keyword>
<evidence type="ECO:0000256" key="6">
    <source>
        <dbReference type="ARBA" id="ARBA00023242"/>
    </source>
</evidence>
<evidence type="ECO:0000256" key="5">
    <source>
        <dbReference type="ARBA" id="ARBA00023163"/>
    </source>
</evidence>
<reference evidence="9" key="1">
    <citation type="submission" date="2021-06" db="EMBL/GenBank/DDBJ databases">
        <authorList>
            <person name="Hodson N. C."/>
            <person name="Mongue J. A."/>
            <person name="Jaron S. K."/>
        </authorList>
    </citation>
    <scope>NUCLEOTIDE SEQUENCE</scope>
</reference>
<dbReference type="InterPro" id="IPR006565">
    <property type="entry name" value="BTP"/>
</dbReference>
<dbReference type="InterPro" id="IPR037818">
    <property type="entry name" value="TAF8"/>
</dbReference>
<dbReference type="Pfam" id="PF10406">
    <property type="entry name" value="TAF8_C"/>
    <property type="match status" value="1"/>
</dbReference>
<comment type="similarity">
    <text evidence="2">Belongs to the TAF8 family.</text>
</comment>
<dbReference type="InterPro" id="IPR019473">
    <property type="entry name" value="TFIID_su8_C"/>
</dbReference>
<comment type="subcellular location">
    <subcellularLocation>
        <location evidence="1">Nucleus</location>
    </subcellularLocation>
</comment>
<dbReference type="Proteomes" id="UP000708208">
    <property type="component" value="Unassembled WGS sequence"/>
</dbReference>
<sequence>MDSQASSNPRRKILTNCVALLAQEAGYNQVEKAAVETLVESLQSLLMELGRTTRVYTELACRVEPTVGDVTLAMTELGLRIDPVGLRSFYKRHNRPIIPNIQMLPPPKTPTILSAGKRASLPPYVPDYFPPMPDPHCYIRTPTHKQPLTDYAACREKTSQTKRDLERSLTKFYARISPCFHLFPENPQLFPLIMPKPVTYLDPLIPRDQIFEEDESVPRINYVKKERPVDKAPKLMDDDDEDSSNENSQDGSPNVSWELIDNPFLRPPKVSKKSKA</sequence>
<proteinExistence type="inferred from homology"/>
<accession>A0A8J2PM22</accession>
<dbReference type="GO" id="GO:0006367">
    <property type="term" value="P:transcription initiation at RNA polymerase II promoter"/>
    <property type="evidence" value="ECO:0007669"/>
    <property type="project" value="TreeGrafter"/>
</dbReference>
<dbReference type="SMART" id="SM00576">
    <property type="entry name" value="BTP"/>
    <property type="match status" value="1"/>
</dbReference>
<dbReference type="PANTHER" id="PTHR46469">
    <property type="entry name" value="TRANSCRIPTION INITIATION FACTOR TFIID SUBUNIT 8"/>
    <property type="match status" value="1"/>
</dbReference>
<keyword evidence="4" id="KW-0805">Transcription regulation</keyword>
<dbReference type="GO" id="GO:0005669">
    <property type="term" value="C:transcription factor TFIID complex"/>
    <property type="evidence" value="ECO:0007669"/>
    <property type="project" value="InterPro"/>
</dbReference>